<protein>
    <recommendedName>
        <fullName evidence="3">RHS repeat-associated core domain-containing protein</fullName>
    </recommendedName>
</protein>
<dbReference type="AlphaFoldDB" id="A0A413VCT8"/>
<dbReference type="EMBL" id="QSGO01000022">
    <property type="protein sequence ID" value="RHB31411.1"/>
    <property type="molecule type" value="Genomic_DNA"/>
</dbReference>
<evidence type="ECO:0008006" key="3">
    <source>
        <dbReference type="Google" id="ProtNLM"/>
    </source>
</evidence>
<name>A0A413VCT8_9BACE</name>
<accession>A0A413VCT8</accession>
<evidence type="ECO:0000313" key="1">
    <source>
        <dbReference type="EMBL" id="RHB31411.1"/>
    </source>
</evidence>
<organism evidence="1 2">
    <name type="scientific">Bacteroides nordii</name>
    <dbReference type="NCBI Taxonomy" id="291645"/>
    <lineage>
        <taxon>Bacteria</taxon>
        <taxon>Pseudomonadati</taxon>
        <taxon>Bacteroidota</taxon>
        <taxon>Bacteroidia</taxon>
        <taxon>Bacteroidales</taxon>
        <taxon>Bacteroidaceae</taxon>
        <taxon>Bacteroides</taxon>
    </lineage>
</organism>
<reference evidence="1 2" key="1">
    <citation type="submission" date="2018-08" db="EMBL/GenBank/DDBJ databases">
        <title>A genome reference for cultivated species of the human gut microbiota.</title>
        <authorList>
            <person name="Zou Y."/>
            <person name="Xue W."/>
            <person name="Luo G."/>
        </authorList>
    </citation>
    <scope>NUCLEOTIDE SEQUENCE [LARGE SCALE GENOMIC DNA]</scope>
    <source>
        <strain evidence="1 2">AM40-30BH</strain>
    </source>
</reference>
<comment type="caution">
    <text evidence="1">The sequence shown here is derived from an EMBL/GenBank/DDBJ whole genome shotgun (WGS) entry which is preliminary data.</text>
</comment>
<sequence length="181" mass="20464">MCEKYYDVSPYGYCNNNLMRFIDPSGMNYTDYRNDKGELLFKTSDGISDIIIVRDPDVAALEKKGEKLEEEGKLNDPQANKEVLYPLGKDITEYKNSYKTGNDNVDNGYVIGYDVTYNGKSGIATTIWMHIQGVSDEGAQILGGYHIGKSEGQIDRIQGRINRLEPFKGLKNNEPLIKFEK</sequence>
<proteinExistence type="predicted"/>
<gene>
    <name evidence="1" type="ORF">DW888_17905</name>
</gene>
<dbReference type="Proteomes" id="UP000284379">
    <property type="component" value="Unassembled WGS sequence"/>
</dbReference>
<evidence type="ECO:0000313" key="2">
    <source>
        <dbReference type="Proteomes" id="UP000284379"/>
    </source>
</evidence>